<evidence type="ECO:0000259" key="8">
    <source>
        <dbReference type="Pfam" id="PF00441"/>
    </source>
</evidence>
<dbReference type="Gene3D" id="1.20.140.10">
    <property type="entry name" value="Butyryl-CoA Dehydrogenase, subunit A, domain 3"/>
    <property type="match status" value="1"/>
</dbReference>
<dbReference type="PIRSF" id="PIRSF016578">
    <property type="entry name" value="HsaA"/>
    <property type="match status" value="1"/>
</dbReference>
<dbReference type="GO" id="GO:0070991">
    <property type="term" value="F:medium-chain fatty acyl-CoA dehydrogenase activity"/>
    <property type="evidence" value="ECO:0007669"/>
    <property type="project" value="TreeGrafter"/>
</dbReference>
<dbReference type="GO" id="GO:0005739">
    <property type="term" value="C:mitochondrion"/>
    <property type="evidence" value="ECO:0007669"/>
    <property type="project" value="TreeGrafter"/>
</dbReference>
<dbReference type="FunFam" id="1.20.140.10:FF:000011">
    <property type="entry name" value="Medium-chain specific acyl-CoA dehydrogenase, mitochondrial"/>
    <property type="match status" value="1"/>
</dbReference>
<evidence type="ECO:0000313" key="11">
    <source>
        <dbReference type="EMBL" id="CAD9700198.1"/>
    </source>
</evidence>
<dbReference type="InterPro" id="IPR046373">
    <property type="entry name" value="Acyl-CoA_Oxase/DH_mid-dom_sf"/>
</dbReference>
<keyword evidence="4 7" id="KW-0285">Flavoprotein</keyword>
<dbReference type="FunFam" id="2.40.110.10:FF:000001">
    <property type="entry name" value="Acyl-CoA dehydrogenase, mitochondrial"/>
    <property type="match status" value="1"/>
</dbReference>
<evidence type="ECO:0000256" key="3">
    <source>
        <dbReference type="ARBA" id="ARBA00019125"/>
    </source>
</evidence>
<dbReference type="InterPro" id="IPR006091">
    <property type="entry name" value="Acyl-CoA_Oxase/DH_mid-dom"/>
</dbReference>
<evidence type="ECO:0000256" key="1">
    <source>
        <dbReference type="ARBA" id="ARBA00001974"/>
    </source>
</evidence>
<dbReference type="Gene3D" id="1.10.540.10">
    <property type="entry name" value="Acyl-CoA dehydrogenase/oxidase, N-terminal domain"/>
    <property type="match status" value="1"/>
</dbReference>
<comment type="similarity">
    <text evidence="2 7">Belongs to the acyl-CoA dehydrogenase family.</text>
</comment>
<dbReference type="GO" id="GO:0051793">
    <property type="term" value="P:medium-chain fatty acid catabolic process"/>
    <property type="evidence" value="ECO:0007669"/>
    <property type="project" value="TreeGrafter"/>
</dbReference>
<evidence type="ECO:0000259" key="10">
    <source>
        <dbReference type="Pfam" id="PF02771"/>
    </source>
</evidence>
<dbReference type="InterPro" id="IPR050741">
    <property type="entry name" value="Acyl-CoA_dehydrogenase"/>
</dbReference>
<dbReference type="Pfam" id="PF02770">
    <property type="entry name" value="Acyl-CoA_dh_M"/>
    <property type="match status" value="1"/>
</dbReference>
<dbReference type="EMBL" id="HBHJ01022534">
    <property type="protein sequence ID" value="CAD9700198.1"/>
    <property type="molecule type" value="Transcribed_RNA"/>
</dbReference>
<evidence type="ECO:0000259" key="9">
    <source>
        <dbReference type="Pfam" id="PF02770"/>
    </source>
</evidence>
<dbReference type="InterPro" id="IPR013786">
    <property type="entry name" value="AcylCoA_DH/ox_N"/>
</dbReference>
<organism evidence="11">
    <name type="scientific">Rhizochromulina marina</name>
    <dbReference type="NCBI Taxonomy" id="1034831"/>
    <lineage>
        <taxon>Eukaryota</taxon>
        <taxon>Sar</taxon>
        <taxon>Stramenopiles</taxon>
        <taxon>Ochrophyta</taxon>
        <taxon>Dictyochophyceae</taxon>
        <taxon>Rhizochromulinales</taxon>
        <taxon>Rhizochromulina</taxon>
    </lineage>
</organism>
<dbReference type="FunFam" id="1.10.540.10:FF:000010">
    <property type="entry name" value="Medium-chain specific acyl-CoA dehydrogenase, mitochondrial"/>
    <property type="match status" value="1"/>
</dbReference>
<accession>A0A7S2SHD4</accession>
<name>A0A7S2SHD4_9STRA</name>
<dbReference type="InterPro" id="IPR037069">
    <property type="entry name" value="AcylCoA_DH/ox_N_sf"/>
</dbReference>
<dbReference type="SUPFAM" id="SSF47203">
    <property type="entry name" value="Acyl-CoA dehydrogenase C-terminal domain-like"/>
    <property type="match status" value="1"/>
</dbReference>
<sequence length="428" mass="45903">MLLSRALCQGRSAVARVPLLKRLSVARSFSAHVAPGDAEFGGGLSFELTDEQEAFKMAARQFAKDVVMPAAAELDRTMKFPEEIFQQAWELGLVNAHIPEEYGGLGLHTIEACVINEELAYGCSGVSTAIEANSLAQMPVILAGSDALKKKYLGRMTEAPLKCAYAVSEPGAGSDVAAAKTRAERKGDSWVINGSKLWITNGGVADWYFVLAVTDANASVGKRMTGFVVDAATPGISFGDKLVNMGQRCSDTRPVFFEDVVVPESNVLGEVGAGFKIAMGAFDNTRPPVAAGAVGVARRAMDEAVQYSRERVTMGVPIAEHQTIAFMLADMATGIEASRLLTLKSAYEIDQGRSNTMFASMAKAFAADHCNKVVADAVQIFGGAGFNTEYPVEKLMRDAKIFQLYEGTSQIQRLIISRHLLARDNLAP</sequence>
<dbReference type="InterPro" id="IPR009100">
    <property type="entry name" value="AcylCoA_DH/oxidase_NM_dom_sf"/>
</dbReference>
<dbReference type="SUPFAM" id="SSF56645">
    <property type="entry name" value="Acyl-CoA dehydrogenase NM domain-like"/>
    <property type="match status" value="1"/>
</dbReference>
<comment type="cofactor">
    <cofactor evidence="1 7">
        <name>FAD</name>
        <dbReference type="ChEBI" id="CHEBI:57692"/>
    </cofactor>
</comment>
<reference evidence="11" key="1">
    <citation type="submission" date="2021-01" db="EMBL/GenBank/DDBJ databases">
        <authorList>
            <person name="Corre E."/>
            <person name="Pelletier E."/>
            <person name="Niang G."/>
            <person name="Scheremetjew M."/>
            <person name="Finn R."/>
            <person name="Kale V."/>
            <person name="Holt S."/>
            <person name="Cochrane G."/>
            <person name="Meng A."/>
            <person name="Brown T."/>
            <person name="Cohen L."/>
        </authorList>
    </citation>
    <scope>NUCLEOTIDE SEQUENCE</scope>
    <source>
        <strain evidence="11">CCMP1243</strain>
    </source>
</reference>
<dbReference type="PROSITE" id="PS00073">
    <property type="entry name" value="ACYL_COA_DH_2"/>
    <property type="match status" value="1"/>
</dbReference>
<dbReference type="Gene3D" id="2.40.110.10">
    <property type="entry name" value="Butyryl-CoA Dehydrogenase, subunit A, domain 2"/>
    <property type="match status" value="1"/>
</dbReference>
<keyword evidence="5 7" id="KW-0274">FAD</keyword>
<evidence type="ECO:0000256" key="2">
    <source>
        <dbReference type="ARBA" id="ARBA00009347"/>
    </source>
</evidence>
<evidence type="ECO:0000256" key="6">
    <source>
        <dbReference type="ARBA" id="ARBA00023002"/>
    </source>
</evidence>
<evidence type="ECO:0000256" key="5">
    <source>
        <dbReference type="ARBA" id="ARBA00022827"/>
    </source>
</evidence>
<feature type="domain" description="Acyl-CoA oxidase/dehydrogenase middle" evidence="9">
    <location>
        <begin position="164"/>
        <end position="260"/>
    </location>
</feature>
<dbReference type="PANTHER" id="PTHR48083:SF2">
    <property type="entry name" value="MEDIUM-CHAIN SPECIFIC ACYL-COA DEHYDROGENASE, MITOCHONDRIAL"/>
    <property type="match status" value="1"/>
</dbReference>
<evidence type="ECO:0000256" key="4">
    <source>
        <dbReference type="ARBA" id="ARBA00022630"/>
    </source>
</evidence>
<feature type="domain" description="Acyl-CoA dehydrogenase/oxidase N-terminal" evidence="10">
    <location>
        <begin position="49"/>
        <end position="157"/>
    </location>
</feature>
<dbReference type="Pfam" id="PF02771">
    <property type="entry name" value="Acyl-CoA_dh_N"/>
    <property type="match status" value="1"/>
</dbReference>
<dbReference type="InterPro" id="IPR009075">
    <property type="entry name" value="AcylCo_DH/oxidase_C"/>
</dbReference>
<dbReference type="PANTHER" id="PTHR48083">
    <property type="entry name" value="MEDIUM-CHAIN SPECIFIC ACYL-COA DEHYDROGENASE, MITOCHONDRIAL-RELATED"/>
    <property type="match status" value="1"/>
</dbReference>
<protein>
    <recommendedName>
        <fullName evidence="3">Medium-chain specific acyl-CoA dehydrogenase, mitochondrial</fullName>
    </recommendedName>
</protein>
<dbReference type="Pfam" id="PF00441">
    <property type="entry name" value="Acyl-CoA_dh_1"/>
    <property type="match status" value="1"/>
</dbReference>
<dbReference type="PROSITE" id="PS00072">
    <property type="entry name" value="ACYL_COA_DH_1"/>
    <property type="match status" value="1"/>
</dbReference>
<dbReference type="GO" id="GO:0050660">
    <property type="term" value="F:flavin adenine dinucleotide binding"/>
    <property type="evidence" value="ECO:0007669"/>
    <property type="project" value="InterPro"/>
</dbReference>
<dbReference type="InterPro" id="IPR036250">
    <property type="entry name" value="AcylCo_DH-like_C"/>
</dbReference>
<gene>
    <name evidence="11" type="ORF">RMAR1173_LOCUS14873</name>
</gene>
<feature type="domain" description="Acyl-CoA dehydrogenase/oxidase C-terminal" evidence="8">
    <location>
        <begin position="272"/>
        <end position="421"/>
    </location>
</feature>
<evidence type="ECO:0000256" key="7">
    <source>
        <dbReference type="RuleBase" id="RU362125"/>
    </source>
</evidence>
<proteinExistence type="inferred from homology"/>
<dbReference type="AlphaFoldDB" id="A0A7S2SHD4"/>
<keyword evidence="6 7" id="KW-0560">Oxidoreductase</keyword>
<dbReference type="InterPro" id="IPR006089">
    <property type="entry name" value="Acyl-CoA_DH_CS"/>
</dbReference>